<keyword evidence="5" id="KW-1185">Reference proteome</keyword>
<dbReference type="GO" id="GO:0008810">
    <property type="term" value="F:cellulase activity"/>
    <property type="evidence" value="ECO:0007669"/>
    <property type="project" value="InterPro"/>
</dbReference>
<protein>
    <submittedName>
        <fullName evidence="4">Uncharacterized protein</fullName>
    </submittedName>
</protein>
<name>A0A2K1QTA5_9PEZI</name>
<reference evidence="4 5" key="1">
    <citation type="submission" date="2017-06" db="EMBL/GenBank/DDBJ databases">
        <title>Draft genome sequence of a variant of Elsinoe murrayae.</title>
        <authorList>
            <person name="Cheng Q."/>
        </authorList>
    </citation>
    <scope>NUCLEOTIDE SEQUENCE [LARGE SCALE GENOMIC DNA]</scope>
    <source>
        <strain evidence="4 5">CQ-2017a</strain>
    </source>
</reference>
<dbReference type="GO" id="GO:0000272">
    <property type="term" value="P:polysaccharide catabolic process"/>
    <property type="evidence" value="ECO:0007669"/>
    <property type="project" value="UniProtKB-KW"/>
</dbReference>
<dbReference type="EMBL" id="NKHZ01000043">
    <property type="protein sequence ID" value="PNS18275.1"/>
    <property type="molecule type" value="Genomic_DNA"/>
</dbReference>
<evidence type="ECO:0000313" key="4">
    <source>
        <dbReference type="EMBL" id="PNS18275.1"/>
    </source>
</evidence>
<organism evidence="4 5">
    <name type="scientific">Sphaceloma murrayae</name>
    <dbReference type="NCBI Taxonomy" id="2082308"/>
    <lineage>
        <taxon>Eukaryota</taxon>
        <taxon>Fungi</taxon>
        <taxon>Dikarya</taxon>
        <taxon>Ascomycota</taxon>
        <taxon>Pezizomycotina</taxon>
        <taxon>Dothideomycetes</taxon>
        <taxon>Dothideomycetidae</taxon>
        <taxon>Myriangiales</taxon>
        <taxon>Elsinoaceae</taxon>
        <taxon>Sphaceloma</taxon>
    </lineage>
</organism>
<dbReference type="InterPro" id="IPR013320">
    <property type="entry name" value="ConA-like_dom_sf"/>
</dbReference>
<comment type="caution">
    <text evidence="4">The sequence shown here is derived from an EMBL/GenBank/DDBJ whole genome shotgun (WGS) entry which is preliminary data.</text>
</comment>
<accession>A0A2K1QTA5</accession>
<sequence>MHFPTLLTAAMLALTTSAHPTTTLEKRAAMCGQWDNVVSGKYTLYNNLWGRDAGSGSQCTTLDSASSSTIKWNTKWSWSGGNTHVKSYANVVTKINKVAVSRISTMLSSWEWSYTGSGVVANVAYDLFTGNTATSDALYEIMIWTGALGGAGPISSTGSPIATVNLGNRLWKLYKGPNGQMTVFSFVPASGQGGSYNGDVMAFINYLVKSQGMPSSQILQSVGAGTEPFVGSNAVFTTTKYTLAPVYK</sequence>
<evidence type="ECO:0000256" key="3">
    <source>
        <dbReference type="SAM" id="SignalP"/>
    </source>
</evidence>
<dbReference type="Proteomes" id="UP000243797">
    <property type="component" value="Unassembled WGS sequence"/>
</dbReference>
<evidence type="ECO:0000256" key="2">
    <source>
        <dbReference type="RuleBase" id="RU361163"/>
    </source>
</evidence>
<feature type="signal peptide" evidence="3">
    <location>
        <begin position="1"/>
        <end position="18"/>
    </location>
</feature>
<dbReference type="InParanoid" id="A0A2K1QTA5"/>
<dbReference type="SUPFAM" id="SSF49899">
    <property type="entry name" value="Concanavalin A-like lectins/glucanases"/>
    <property type="match status" value="1"/>
</dbReference>
<keyword evidence="2" id="KW-0326">Glycosidase</keyword>
<dbReference type="InterPro" id="IPR013319">
    <property type="entry name" value="GH11/12"/>
</dbReference>
<proteinExistence type="inferred from homology"/>
<dbReference type="Pfam" id="PF01670">
    <property type="entry name" value="Glyco_hydro_12"/>
    <property type="match status" value="1"/>
</dbReference>
<dbReference type="PANTHER" id="PTHR34002:SF9">
    <property type="entry name" value="XYLOGLUCAN-SPECIFIC ENDO-BETA-1,4-GLUCANASE A"/>
    <property type="match status" value="1"/>
</dbReference>
<gene>
    <name evidence="4" type="ORF">CAC42_7644</name>
</gene>
<feature type="chain" id="PRO_5014380786" evidence="3">
    <location>
        <begin position="19"/>
        <end position="248"/>
    </location>
</feature>
<dbReference type="Gene3D" id="2.60.120.180">
    <property type="match status" value="1"/>
</dbReference>
<dbReference type="InterPro" id="IPR002594">
    <property type="entry name" value="GH12"/>
</dbReference>
<dbReference type="AlphaFoldDB" id="A0A2K1QTA5"/>
<keyword evidence="2" id="KW-0119">Carbohydrate metabolism</keyword>
<evidence type="ECO:0000256" key="1">
    <source>
        <dbReference type="ARBA" id="ARBA00005519"/>
    </source>
</evidence>
<keyword evidence="2" id="KW-0624">Polysaccharide degradation</keyword>
<comment type="similarity">
    <text evidence="1 2">Belongs to the glycosyl hydrolase 12 (cellulase H) family.</text>
</comment>
<keyword evidence="3" id="KW-0732">Signal</keyword>
<dbReference type="STRING" id="2082308.A0A2K1QTA5"/>
<dbReference type="OrthoDB" id="95118at2759"/>
<evidence type="ECO:0000313" key="5">
    <source>
        <dbReference type="Proteomes" id="UP000243797"/>
    </source>
</evidence>
<keyword evidence="2" id="KW-0378">Hydrolase</keyword>
<dbReference type="PANTHER" id="PTHR34002">
    <property type="entry name" value="BLR1656 PROTEIN"/>
    <property type="match status" value="1"/>
</dbReference>